<accession>A0ABQ9G6Q1</accession>
<name>A0ABQ9G6Q1_9NEOP</name>
<dbReference type="Proteomes" id="UP001159363">
    <property type="component" value="Chromosome 14"/>
</dbReference>
<evidence type="ECO:0000313" key="1">
    <source>
        <dbReference type="EMBL" id="KAJ8868135.1"/>
    </source>
</evidence>
<evidence type="ECO:0000313" key="2">
    <source>
        <dbReference type="Proteomes" id="UP001159363"/>
    </source>
</evidence>
<dbReference type="EMBL" id="JARBHB010000015">
    <property type="protein sequence ID" value="KAJ8868135.1"/>
    <property type="molecule type" value="Genomic_DNA"/>
</dbReference>
<protein>
    <submittedName>
        <fullName evidence="1">Uncharacterized protein</fullName>
    </submittedName>
</protein>
<proteinExistence type="predicted"/>
<comment type="caution">
    <text evidence="1">The sequence shown here is derived from an EMBL/GenBank/DDBJ whole genome shotgun (WGS) entry which is preliminary data.</text>
</comment>
<sequence>MDHEKKPSCYNDENINISDFLFMKVTIEERYKVVRCHLKYFKDVPTATIDQFQGCPTATIDQFQGCTDSNYRSVSRIFKDVQTATIDQFQGCTDSNYRSVSRIIFQWLNTHFRTLDPTYRKPYYNSMINHAYRQFEKLNNHLDVNCKFYTEDGRILDCIPIMTRKDKLFDARK</sequence>
<reference evidence="1 2" key="1">
    <citation type="submission" date="2023-02" db="EMBL/GenBank/DDBJ databases">
        <title>LHISI_Scaffold_Assembly.</title>
        <authorList>
            <person name="Stuart O.P."/>
            <person name="Cleave R."/>
            <person name="Magrath M.J.L."/>
            <person name="Mikheyev A.S."/>
        </authorList>
    </citation>
    <scope>NUCLEOTIDE SEQUENCE [LARGE SCALE GENOMIC DNA]</scope>
    <source>
        <strain evidence="1">Daus_M_001</strain>
        <tissue evidence="1">Leg muscle</tissue>
    </source>
</reference>
<gene>
    <name evidence="1" type="ORF">PR048_031944</name>
</gene>
<organism evidence="1 2">
    <name type="scientific">Dryococelus australis</name>
    <dbReference type="NCBI Taxonomy" id="614101"/>
    <lineage>
        <taxon>Eukaryota</taxon>
        <taxon>Metazoa</taxon>
        <taxon>Ecdysozoa</taxon>
        <taxon>Arthropoda</taxon>
        <taxon>Hexapoda</taxon>
        <taxon>Insecta</taxon>
        <taxon>Pterygota</taxon>
        <taxon>Neoptera</taxon>
        <taxon>Polyneoptera</taxon>
        <taxon>Phasmatodea</taxon>
        <taxon>Verophasmatodea</taxon>
        <taxon>Anareolatae</taxon>
        <taxon>Phasmatidae</taxon>
        <taxon>Eurycanthinae</taxon>
        <taxon>Dryococelus</taxon>
    </lineage>
</organism>
<keyword evidence="2" id="KW-1185">Reference proteome</keyword>